<dbReference type="SUPFAM" id="SSF159664">
    <property type="entry name" value="CobE/GbiG C-terminal domain-like"/>
    <property type="match status" value="1"/>
</dbReference>
<dbReference type="Pfam" id="PF01890">
    <property type="entry name" value="CbiG_C"/>
    <property type="match status" value="1"/>
</dbReference>
<dbReference type="RefSeq" id="WP_254471352.1">
    <property type="nucleotide sequence ID" value="NZ_CP113432.1"/>
</dbReference>
<keyword evidence="3" id="KW-1185">Reference proteome</keyword>
<proteinExistence type="predicted"/>
<reference evidence="2" key="1">
    <citation type="submission" date="2022-11" db="EMBL/GenBank/DDBJ databases">
        <title>Pseudomonas triclosanedens sp. nov., a triclosan degrader isolated from activated sludge.</title>
        <authorList>
            <person name="Yin Y."/>
            <person name="Lu Z."/>
        </authorList>
    </citation>
    <scope>NUCLEOTIDE SEQUENCE</scope>
    <source>
        <strain evidence="2">ZM23</strain>
    </source>
</reference>
<organism evidence="2 3">
    <name type="scientific">Pseudomonas triclosanedens</name>
    <dbReference type="NCBI Taxonomy" id="2961893"/>
    <lineage>
        <taxon>Bacteria</taxon>
        <taxon>Pseudomonadati</taxon>
        <taxon>Pseudomonadota</taxon>
        <taxon>Gammaproteobacteria</taxon>
        <taxon>Pseudomonadales</taxon>
        <taxon>Pseudomonadaceae</taxon>
        <taxon>Pseudomonas</taxon>
    </lineage>
</organism>
<dbReference type="Gene3D" id="3.30.420.180">
    <property type="entry name" value="CobE/GbiG C-terminal domain"/>
    <property type="match status" value="1"/>
</dbReference>
<evidence type="ECO:0000313" key="2">
    <source>
        <dbReference type="EMBL" id="WAI50363.1"/>
    </source>
</evidence>
<evidence type="ECO:0000259" key="1">
    <source>
        <dbReference type="Pfam" id="PF01890"/>
    </source>
</evidence>
<accession>A0ABY6ZZV1</accession>
<dbReference type="InterPro" id="IPR052553">
    <property type="entry name" value="CbiG_hydrolase"/>
</dbReference>
<dbReference type="InterPro" id="IPR002750">
    <property type="entry name" value="CobE/GbiG_C"/>
</dbReference>
<name>A0ABY6ZZV1_9PSED</name>
<dbReference type="Proteomes" id="UP001163624">
    <property type="component" value="Chromosome"/>
</dbReference>
<protein>
    <submittedName>
        <fullName evidence="2">Cobalamin biosynthesis protein</fullName>
    </submittedName>
</protein>
<evidence type="ECO:0000313" key="3">
    <source>
        <dbReference type="Proteomes" id="UP001163624"/>
    </source>
</evidence>
<dbReference type="PANTHER" id="PTHR37477">
    <property type="entry name" value="COBALT-PRECORRIN-5A HYDROLASE"/>
    <property type="match status" value="1"/>
</dbReference>
<dbReference type="PANTHER" id="PTHR37477:SF1">
    <property type="entry name" value="COBALT-PRECORRIN-5A HYDROLASE"/>
    <property type="match status" value="1"/>
</dbReference>
<feature type="domain" description="CobE/GbiG C-terminal" evidence="1">
    <location>
        <begin position="3"/>
        <end position="127"/>
    </location>
</feature>
<dbReference type="InterPro" id="IPR036518">
    <property type="entry name" value="CobE/GbiG_C_sf"/>
</dbReference>
<dbReference type="EMBL" id="CP113432">
    <property type="protein sequence ID" value="WAI50363.1"/>
    <property type="molecule type" value="Genomic_DNA"/>
</dbReference>
<sequence length="140" mass="14553">MTLVAGLGCRRGCPLDELRALLRDTLAEAGLDESNLGALASVTLKADEEGLTALAAVLDLPLALFTPQQLATCEKRLDQPSETVRMATGSASVAEAAALLQAEAQGGAPARLLVGKRRSEQATCALAFIPVDADLQQEQP</sequence>
<gene>
    <name evidence="2" type="ORF">OU419_03585</name>
</gene>